<comment type="subcellular location">
    <subcellularLocation>
        <location evidence="9">Lysosome membrane</location>
        <topology evidence="9">Peripheral membrane protein</topology>
    </subcellularLocation>
    <subcellularLocation>
        <location evidence="1">Secreted</location>
    </subcellularLocation>
</comment>
<dbReference type="GO" id="GO:0004566">
    <property type="term" value="F:beta-glucuronidase activity"/>
    <property type="evidence" value="ECO:0007669"/>
    <property type="project" value="TreeGrafter"/>
</dbReference>
<evidence type="ECO:0000256" key="3">
    <source>
        <dbReference type="ARBA" id="ARBA00022525"/>
    </source>
</evidence>
<dbReference type="Pfam" id="PF03662">
    <property type="entry name" value="Glyco_hydro_79n"/>
    <property type="match status" value="1"/>
</dbReference>
<evidence type="ECO:0000256" key="10">
    <source>
        <dbReference type="ARBA" id="ARBA00055929"/>
    </source>
</evidence>
<dbReference type="PANTHER" id="PTHR14363:SF21">
    <property type="entry name" value="HEPARANASE-LIKE PROTEIN 1"/>
    <property type="match status" value="1"/>
</dbReference>
<dbReference type="GO" id="GO:0005576">
    <property type="term" value="C:extracellular region"/>
    <property type="evidence" value="ECO:0007669"/>
    <property type="project" value="UniProtKB-SubCell"/>
</dbReference>
<organism evidence="12 13">
    <name type="scientific">Cucurbita maxima</name>
    <name type="common">Pumpkin</name>
    <name type="synonym">Winter squash</name>
    <dbReference type="NCBI Taxonomy" id="3661"/>
    <lineage>
        <taxon>Eukaryota</taxon>
        <taxon>Viridiplantae</taxon>
        <taxon>Streptophyta</taxon>
        <taxon>Embryophyta</taxon>
        <taxon>Tracheophyta</taxon>
        <taxon>Spermatophyta</taxon>
        <taxon>Magnoliopsida</taxon>
        <taxon>eudicotyledons</taxon>
        <taxon>Gunneridae</taxon>
        <taxon>Pentapetalae</taxon>
        <taxon>rosids</taxon>
        <taxon>fabids</taxon>
        <taxon>Cucurbitales</taxon>
        <taxon>Cucurbitaceae</taxon>
        <taxon>Cucurbiteae</taxon>
        <taxon>Cucurbita</taxon>
    </lineage>
</organism>
<evidence type="ECO:0000313" key="12">
    <source>
        <dbReference type="Proteomes" id="UP000504608"/>
    </source>
</evidence>
<feature type="signal peptide" evidence="11">
    <location>
        <begin position="1"/>
        <end position="20"/>
    </location>
</feature>
<name>A0A6J1IU86_CUCMA</name>
<evidence type="ECO:0000256" key="9">
    <source>
        <dbReference type="ARBA" id="ARBA00023765"/>
    </source>
</evidence>
<dbReference type="PANTHER" id="PTHR14363">
    <property type="entry name" value="HEPARANASE-RELATED"/>
    <property type="match status" value="1"/>
</dbReference>
<evidence type="ECO:0000256" key="4">
    <source>
        <dbReference type="ARBA" id="ARBA00022729"/>
    </source>
</evidence>
<evidence type="ECO:0000256" key="1">
    <source>
        <dbReference type="ARBA" id="ARBA00004613"/>
    </source>
</evidence>
<keyword evidence="5" id="KW-0378">Hydrolase</keyword>
<feature type="chain" id="PRO_5027044078" evidence="11">
    <location>
        <begin position="21"/>
        <end position="532"/>
    </location>
</feature>
<dbReference type="RefSeq" id="XP_022979750.1">
    <property type="nucleotide sequence ID" value="XM_023123982.1"/>
</dbReference>
<evidence type="ECO:0000256" key="2">
    <source>
        <dbReference type="ARBA" id="ARBA00009800"/>
    </source>
</evidence>
<dbReference type="AlphaFoldDB" id="A0A6J1IU86"/>
<comment type="function">
    <text evidence="10">Endoglycosidase which is a cell surface and extracellular matrix-degrading enzyme. Cleaves heparan sulfate proteoglycans (HSPGs) into heparan sulfate side chains and core proteoglycans.</text>
</comment>
<evidence type="ECO:0000313" key="13">
    <source>
        <dbReference type="RefSeq" id="XP_022979750.1"/>
    </source>
</evidence>
<dbReference type="GO" id="GO:0009505">
    <property type="term" value="C:plant-type cell wall"/>
    <property type="evidence" value="ECO:0007669"/>
    <property type="project" value="TreeGrafter"/>
</dbReference>
<dbReference type="OrthoDB" id="10066041at2759"/>
<keyword evidence="3" id="KW-0964">Secreted</keyword>
<protein>
    <submittedName>
        <fullName evidence="13">Heparanase-like protein 1 isoform X1</fullName>
    </submittedName>
</protein>
<dbReference type="GO" id="GO:0005765">
    <property type="term" value="C:lysosomal membrane"/>
    <property type="evidence" value="ECO:0007669"/>
    <property type="project" value="UniProtKB-SubCell"/>
</dbReference>
<dbReference type="InterPro" id="IPR017853">
    <property type="entry name" value="GH"/>
</dbReference>
<evidence type="ECO:0000256" key="8">
    <source>
        <dbReference type="ARBA" id="ARBA00023228"/>
    </source>
</evidence>
<keyword evidence="4 11" id="KW-0732">Signal</keyword>
<dbReference type="InterPro" id="IPR005199">
    <property type="entry name" value="Glyco_hydro_79"/>
</dbReference>
<keyword evidence="7" id="KW-0325">Glycoprotein</keyword>
<gene>
    <name evidence="13" type="primary">LOC111479365</name>
</gene>
<dbReference type="FunFam" id="3.20.20.80:FF:000023">
    <property type="entry name" value="heparanase-like protein 3"/>
    <property type="match status" value="1"/>
</dbReference>
<accession>A0A6J1IU86</accession>
<dbReference type="Proteomes" id="UP000504608">
    <property type="component" value="Unplaced"/>
</dbReference>
<reference evidence="13" key="1">
    <citation type="submission" date="2025-08" db="UniProtKB">
        <authorList>
            <consortium name="RefSeq"/>
        </authorList>
    </citation>
    <scope>IDENTIFICATION</scope>
    <source>
        <tissue evidence="13">Young leaves</tissue>
    </source>
</reference>
<evidence type="ECO:0000256" key="5">
    <source>
        <dbReference type="ARBA" id="ARBA00022801"/>
    </source>
</evidence>
<proteinExistence type="inferred from homology"/>
<evidence type="ECO:0000256" key="7">
    <source>
        <dbReference type="ARBA" id="ARBA00023180"/>
    </source>
</evidence>
<comment type="similarity">
    <text evidence="2">Belongs to the glycosyl hydrolase 79 family.</text>
</comment>
<sequence>MEVSQFLSVFLFVSIPVVLARDVTKGRIVVDGNTTVAETDENYICMTLDVWPFNECPQMPCVWDGNASMLVLNLSLPTLTKAVEAFGTLRIRLGGTLQDKLTYDVGSFKGHCHPFERSNSSLFRITEGCLYMERWDELNQFFNKTGAIVTFGLNAILGRNNTIGKQWEGDWNYSNAEALIQYTMEKNYQINSWEFGNELSGYNSIGASITATQYAKGLIKLREIIDCLYKNSRQKPSIVAPSAFFDASWYEDFVNETGPNVVDVLTHHVYNMGAGNDTEIIHRFLDPSYLSRESSTFQKLENVVQYHAPWTVAWVGEAGGVYGGGSPYVSNTFVDGFWYIDQLGMAALYNTKVYCRQTLVGGHYGVLRPETLTPSPDYYGALLFHRLMGPGVLKVDNNVSSYLRAYAHCSRGRTGITMLFINMSNQTDFIIEIENHINVSLTEKKSQMRQISKGGSIVSDLGAQREEYHLTPSNGLLKSPTVLLNGNVLEATEEGDLPNLTPVYRQTNSSLSIATWSISFVVVPNFIAPGCK</sequence>
<dbReference type="KEGG" id="cmax:111479365"/>
<keyword evidence="12" id="KW-1185">Reference proteome</keyword>
<dbReference type="Gene3D" id="3.20.20.80">
    <property type="entry name" value="Glycosidases"/>
    <property type="match status" value="1"/>
</dbReference>
<keyword evidence="8" id="KW-0458">Lysosome</keyword>
<keyword evidence="6" id="KW-0472">Membrane</keyword>
<evidence type="ECO:0000256" key="11">
    <source>
        <dbReference type="SAM" id="SignalP"/>
    </source>
</evidence>
<evidence type="ECO:0000256" key="6">
    <source>
        <dbReference type="ARBA" id="ARBA00023136"/>
    </source>
</evidence>
<dbReference type="SUPFAM" id="SSF51445">
    <property type="entry name" value="(Trans)glycosidases"/>
    <property type="match status" value="1"/>
</dbReference>
<dbReference type="GeneID" id="111479365"/>